<keyword evidence="3" id="KW-1185">Reference proteome</keyword>
<dbReference type="Proteomes" id="UP000799444">
    <property type="component" value="Unassembled WGS sequence"/>
</dbReference>
<dbReference type="EMBL" id="ML996121">
    <property type="protein sequence ID" value="KAF2736855.1"/>
    <property type="molecule type" value="Genomic_DNA"/>
</dbReference>
<evidence type="ECO:0000313" key="3">
    <source>
        <dbReference type="Proteomes" id="UP000799444"/>
    </source>
</evidence>
<feature type="domain" description="AB hydrolase-1" evidence="1">
    <location>
        <begin position="6"/>
        <end position="239"/>
    </location>
</feature>
<protein>
    <submittedName>
        <fullName evidence="2">Alpha/beta-hydrolase</fullName>
    </submittedName>
</protein>
<dbReference type="Gene3D" id="3.40.50.1820">
    <property type="entry name" value="alpha/beta hydrolase"/>
    <property type="match status" value="1"/>
</dbReference>
<sequence>MSKPHVVLTPGAWHTPQCFELIIPKLEKAGYTVHTAQLPAVGSDNPPQDLSQDVAKVQELVTRAIGDGNDVVVVPHSWSGVVVSSALEGFGKKQREAKGQKGGVIKLAYMCAFLVPEGVSLMDAIQGNIGPWWEVQASCTYSVVVDPSVFYQDLPPADQEKYAAMIKKHSFGTKKAKSTGAAWREIPLTYLICEDDLAIPLFAQELMTNAVKDMGGEIETERLKSSHSPFLSHPNYVVDWIRRAAGEKL</sequence>
<dbReference type="InterPro" id="IPR000073">
    <property type="entry name" value="AB_hydrolase_1"/>
</dbReference>
<dbReference type="Pfam" id="PF12697">
    <property type="entry name" value="Abhydrolase_6"/>
    <property type="match status" value="1"/>
</dbReference>
<gene>
    <name evidence="2" type="ORF">EJ04DRAFT_489162</name>
</gene>
<name>A0A9P4R4H9_9PLEO</name>
<evidence type="ECO:0000259" key="1">
    <source>
        <dbReference type="Pfam" id="PF12697"/>
    </source>
</evidence>
<comment type="caution">
    <text evidence="2">The sequence shown here is derived from an EMBL/GenBank/DDBJ whole genome shotgun (WGS) entry which is preliminary data.</text>
</comment>
<accession>A0A9P4R4H9</accession>
<dbReference type="PANTHER" id="PTHR37017">
    <property type="entry name" value="AB HYDROLASE-1 DOMAIN-CONTAINING PROTEIN-RELATED"/>
    <property type="match status" value="1"/>
</dbReference>
<proteinExistence type="predicted"/>
<dbReference type="PANTHER" id="PTHR37017:SF11">
    <property type="entry name" value="ESTERASE_LIPASE_THIOESTERASE DOMAIN-CONTAINING PROTEIN"/>
    <property type="match status" value="1"/>
</dbReference>
<reference evidence="2" key="1">
    <citation type="journal article" date="2020" name="Stud. Mycol.">
        <title>101 Dothideomycetes genomes: a test case for predicting lifestyles and emergence of pathogens.</title>
        <authorList>
            <person name="Haridas S."/>
            <person name="Albert R."/>
            <person name="Binder M."/>
            <person name="Bloem J."/>
            <person name="Labutti K."/>
            <person name="Salamov A."/>
            <person name="Andreopoulos B."/>
            <person name="Baker S."/>
            <person name="Barry K."/>
            <person name="Bills G."/>
            <person name="Bluhm B."/>
            <person name="Cannon C."/>
            <person name="Castanera R."/>
            <person name="Culley D."/>
            <person name="Daum C."/>
            <person name="Ezra D."/>
            <person name="Gonzalez J."/>
            <person name="Henrissat B."/>
            <person name="Kuo A."/>
            <person name="Liang C."/>
            <person name="Lipzen A."/>
            <person name="Lutzoni F."/>
            <person name="Magnuson J."/>
            <person name="Mondo S."/>
            <person name="Nolan M."/>
            <person name="Ohm R."/>
            <person name="Pangilinan J."/>
            <person name="Park H.-J."/>
            <person name="Ramirez L."/>
            <person name="Alfaro M."/>
            <person name="Sun H."/>
            <person name="Tritt A."/>
            <person name="Yoshinaga Y."/>
            <person name="Zwiers L.-H."/>
            <person name="Turgeon B."/>
            <person name="Goodwin S."/>
            <person name="Spatafora J."/>
            <person name="Crous P."/>
            <person name="Grigoriev I."/>
        </authorList>
    </citation>
    <scope>NUCLEOTIDE SEQUENCE</scope>
    <source>
        <strain evidence="2">CBS 125425</strain>
    </source>
</reference>
<dbReference type="AlphaFoldDB" id="A0A9P4R4H9"/>
<dbReference type="InterPro" id="IPR052897">
    <property type="entry name" value="Sec-Metab_Biosynth_Hydrolase"/>
</dbReference>
<dbReference type="InterPro" id="IPR029058">
    <property type="entry name" value="AB_hydrolase_fold"/>
</dbReference>
<organism evidence="2 3">
    <name type="scientific">Polyplosphaeria fusca</name>
    <dbReference type="NCBI Taxonomy" id="682080"/>
    <lineage>
        <taxon>Eukaryota</taxon>
        <taxon>Fungi</taxon>
        <taxon>Dikarya</taxon>
        <taxon>Ascomycota</taxon>
        <taxon>Pezizomycotina</taxon>
        <taxon>Dothideomycetes</taxon>
        <taxon>Pleosporomycetidae</taxon>
        <taxon>Pleosporales</taxon>
        <taxon>Tetraplosphaeriaceae</taxon>
        <taxon>Polyplosphaeria</taxon>
    </lineage>
</organism>
<dbReference type="OrthoDB" id="1263307at2759"/>
<evidence type="ECO:0000313" key="2">
    <source>
        <dbReference type="EMBL" id="KAF2736855.1"/>
    </source>
</evidence>
<dbReference type="SUPFAM" id="SSF53474">
    <property type="entry name" value="alpha/beta-Hydrolases"/>
    <property type="match status" value="1"/>
</dbReference>